<comment type="cofactor">
    <cofactor evidence="6">
        <name>thiamine diphosphate</name>
        <dbReference type="ChEBI" id="CHEBI:58937"/>
    </cofactor>
    <text evidence="6">Binds 1 thiamine pyrophosphate per subunit.</text>
</comment>
<name>A0A4D7JZ38_9BACT</name>
<dbReference type="PIRSF" id="PIRSF004983">
    <property type="entry name" value="MenD"/>
    <property type="match status" value="1"/>
</dbReference>
<organism evidence="10 11">
    <name type="scientific">Mangrovivirga cuniculi</name>
    <dbReference type="NCBI Taxonomy" id="2715131"/>
    <lineage>
        <taxon>Bacteria</taxon>
        <taxon>Pseudomonadati</taxon>
        <taxon>Bacteroidota</taxon>
        <taxon>Cytophagia</taxon>
        <taxon>Cytophagales</taxon>
        <taxon>Mangrovivirgaceae</taxon>
        <taxon>Mangrovivirga</taxon>
    </lineage>
</organism>
<gene>
    <name evidence="6 10" type="primary">menD</name>
    <name evidence="10" type="ORF">DCC35_15120</name>
</gene>
<evidence type="ECO:0000259" key="8">
    <source>
        <dbReference type="Pfam" id="PF02776"/>
    </source>
</evidence>
<dbReference type="InterPro" id="IPR012001">
    <property type="entry name" value="Thiamin_PyroP_enz_TPP-bd_dom"/>
</dbReference>
<evidence type="ECO:0000259" key="7">
    <source>
        <dbReference type="Pfam" id="PF02775"/>
    </source>
</evidence>
<comment type="similarity">
    <text evidence="6">Belongs to the TPP enzyme family. MenD subfamily.</text>
</comment>
<dbReference type="Pfam" id="PF16582">
    <property type="entry name" value="TPP_enzyme_M_2"/>
    <property type="match status" value="1"/>
</dbReference>
<feature type="domain" description="Thiamine pyrophosphate enzyme N-terminal TPP-binding" evidence="8">
    <location>
        <begin position="22"/>
        <end position="122"/>
    </location>
</feature>
<evidence type="ECO:0000256" key="6">
    <source>
        <dbReference type="HAMAP-Rule" id="MF_01659"/>
    </source>
</evidence>
<dbReference type="EMBL" id="CP028923">
    <property type="protein sequence ID" value="QCK15975.1"/>
    <property type="molecule type" value="Genomic_DNA"/>
</dbReference>
<keyword evidence="2 6" id="KW-0479">Metal-binding</keyword>
<keyword evidence="6" id="KW-0474">Menaquinone biosynthesis</keyword>
<dbReference type="EC" id="2.2.1.9" evidence="6"/>
<comment type="subunit">
    <text evidence="6">Homodimer.</text>
</comment>
<dbReference type="Pfam" id="PF02775">
    <property type="entry name" value="TPP_enzyme_C"/>
    <property type="match status" value="1"/>
</dbReference>
<dbReference type="InterPro" id="IPR004433">
    <property type="entry name" value="MenaQ_synth_MenD"/>
</dbReference>
<keyword evidence="4 6" id="KW-0786">Thiamine pyrophosphate</keyword>
<dbReference type="KEGG" id="fpf:DCC35_15120"/>
<comment type="pathway">
    <text evidence="6">Quinol/quinone metabolism; menaquinone biosynthesis.</text>
</comment>
<dbReference type="CDD" id="cd02009">
    <property type="entry name" value="TPP_SHCHC_synthase"/>
    <property type="match status" value="1"/>
</dbReference>
<dbReference type="PANTHER" id="PTHR42916:SF1">
    <property type="entry name" value="PROTEIN PHYLLO, CHLOROPLASTIC"/>
    <property type="match status" value="1"/>
</dbReference>
<feature type="domain" description="Thiamine pyrophosphate enzyme TPP-binding" evidence="7">
    <location>
        <begin position="422"/>
        <end position="541"/>
    </location>
</feature>
<dbReference type="PANTHER" id="PTHR42916">
    <property type="entry name" value="2-SUCCINYL-5-ENOLPYRUVYL-6-HYDROXY-3-CYCLOHEXENE-1-CARBOXYLATE SYNTHASE"/>
    <property type="match status" value="1"/>
</dbReference>
<keyword evidence="5 6" id="KW-0464">Manganese</keyword>
<evidence type="ECO:0000256" key="3">
    <source>
        <dbReference type="ARBA" id="ARBA00022842"/>
    </source>
</evidence>
<dbReference type="Gene3D" id="3.40.50.970">
    <property type="match status" value="2"/>
</dbReference>
<dbReference type="GO" id="GO:0030976">
    <property type="term" value="F:thiamine pyrophosphate binding"/>
    <property type="evidence" value="ECO:0007669"/>
    <property type="project" value="UniProtKB-UniRule"/>
</dbReference>
<dbReference type="OrthoDB" id="9791859at2"/>
<evidence type="ECO:0000313" key="11">
    <source>
        <dbReference type="Proteomes" id="UP000298616"/>
    </source>
</evidence>
<dbReference type="GO" id="GO:0000287">
    <property type="term" value="F:magnesium ion binding"/>
    <property type="evidence" value="ECO:0007669"/>
    <property type="project" value="UniProtKB-UniRule"/>
</dbReference>
<protein>
    <recommendedName>
        <fullName evidence="6">2-succinyl-5-enolpyruvyl-6-hydroxy-3-cyclohexene-1-carboxylate synthase</fullName>
        <shortName evidence="6">SEPHCHC synthase</shortName>
        <ecNumber evidence="6">2.2.1.9</ecNumber>
    </recommendedName>
    <alternativeName>
        <fullName evidence="6">Menaquinone biosynthesis protein MenD</fullName>
    </alternativeName>
</protein>
<dbReference type="GO" id="GO:0009234">
    <property type="term" value="P:menaquinone biosynthetic process"/>
    <property type="evidence" value="ECO:0007669"/>
    <property type="project" value="UniProtKB-UniRule"/>
</dbReference>
<dbReference type="NCBIfam" id="TIGR00173">
    <property type="entry name" value="menD"/>
    <property type="match status" value="1"/>
</dbReference>
<evidence type="ECO:0000256" key="4">
    <source>
        <dbReference type="ARBA" id="ARBA00023052"/>
    </source>
</evidence>
<evidence type="ECO:0000313" key="10">
    <source>
        <dbReference type="EMBL" id="QCK15975.1"/>
    </source>
</evidence>
<dbReference type="GO" id="GO:0030145">
    <property type="term" value="F:manganese ion binding"/>
    <property type="evidence" value="ECO:0007669"/>
    <property type="project" value="UniProtKB-UniRule"/>
</dbReference>
<evidence type="ECO:0000256" key="1">
    <source>
        <dbReference type="ARBA" id="ARBA00022679"/>
    </source>
</evidence>
<feature type="domain" description="Menaquinone biosynthesis protein MenD middle" evidence="9">
    <location>
        <begin position="219"/>
        <end position="404"/>
    </location>
</feature>
<keyword evidence="11" id="KW-1185">Reference proteome</keyword>
<dbReference type="UniPathway" id="UPA00079"/>
<dbReference type="AlphaFoldDB" id="A0A4D7JZ38"/>
<dbReference type="InterPro" id="IPR029061">
    <property type="entry name" value="THDP-binding"/>
</dbReference>
<dbReference type="Pfam" id="PF02776">
    <property type="entry name" value="TPP_enzyme_N"/>
    <property type="match status" value="1"/>
</dbReference>
<dbReference type="InterPro" id="IPR011766">
    <property type="entry name" value="TPP_enzyme_TPP-bd"/>
</dbReference>
<keyword evidence="3 6" id="KW-0460">Magnesium</keyword>
<dbReference type="HAMAP" id="MF_01659">
    <property type="entry name" value="MenD"/>
    <property type="match status" value="1"/>
</dbReference>
<dbReference type="Gene3D" id="3.40.50.1220">
    <property type="entry name" value="TPP-binding domain"/>
    <property type="match status" value="1"/>
</dbReference>
<proteinExistence type="inferred from homology"/>
<evidence type="ECO:0000256" key="2">
    <source>
        <dbReference type="ARBA" id="ARBA00022723"/>
    </source>
</evidence>
<dbReference type="CDD" id="cd07037">
    <property type="entry name" value="TPP_PYR_MenD"/>
    <property type="match status" value="1"/>
</dbReference>
<dbReference type="SUPFAM" id="SSF52518">
    <property type="entry name" value="Thiamin diphosphate-binding fold (THDP-binding)"/>
    <property type="match status" value="2"/>
</dbReference>
<evidence type="ECO:0000259" key="9">
    <source>
        <dbReference type="Pfam" id="PF16582"/>
    </source>
</evidence>
<sequence>MFYIFTLPMILKHINQIPVIAEAHGAKYAVLSPGSRVAPLTLAFTRYKKIECFTLSDERSAAFAAMGMAEASSTPVVIACTSGTAASNYIPAVTEAYYRQIPMVILTADRPPEWIDQWDGQTIRQNNLYSNHIKRSFELPVDTSHEDAQWQSNRIINEAFIEAKKHPCGPVHVNIPLREPFYPEPGENFKFERKVRIIENGEITRSIPLNILSDLEKKYKESRNVLILAGQSNISRENQEKLSDWARRKNIPVITDIISNCFNVDTAITKADIFLKTLKESEFNKLNPDLIISFGKSIISKNTKIYLRLRINRKQEHWYVGINEFLSDPLQNLTKTIDVEIDQFLDQTMDWENKDPKYLKSWQAKEEKAEAKLNSILGKNGETLNELSVSKAILQSLPENTNLHLANSMPVRWVNFISGKGRNLHIIANRGTSGIDGTISTAMGHSIVKSDKYNVILTGDLSFFYDRNSLWHNYDYKNLCIVIMNNRSGGIFGLIDGPSRQPESNEWFETRQMLTARNIARDHKLQYFKCTTTTHIAEAKELIKSSSGRIIIEIFTEPDHNKKVFKALFQ</sequence>
<comment type="cofactor">
    <cofactor evidence="6">
        <name>Mg(2+)</name>
        <dbReference type="ChEBI" id="CHEBI:18420"/>
    </cofactor>
    <cofactor evidence="6">
        <name>Mn(2+)</name>
        <dbReference type="ChEBI" id="CHEBI:29035"/>
    </cofactor>
</comment>
<dbReference type="UniPathway" id="UPA01057">
    <property type="reaction ID" value="UER00164"/>
</dbReference>
<dbReference type="Proteomes" id="UP000298616">
    <property type="component" value="Chromosome"/>
</dbReference>
<evidence type="ECO:0000256" key="5">
    <source>
        <dbReference type="ARBA" id="ARBA00023211"/>
    </source>
</evidence>
<reference evidence="10 11" key="1">
    <citation type="submission" date="2018-04" db="EMBL/GenBank/DDBJ databases">
        <title>Complete genome uncultured novel isolate.</title>
        <authorList>
            <person name="Merlino G."/>
        </authorList>
    </citation>
    <scope>NUCLEOTIDE SEQUENCE [LARGE SCALE GENOMIC DNA]</scope>
    <source>
        <strain evidence="11">R1DC9</strain>
    </source>
</reference>
<dbReference type="GO" id="GO:0070204">
    <property type="term" value="F:2-succinyl-5-enolpyruvyl-6-hydroxy-3-cyclohexene-1-carboxylic-acid synthase activity"/>
    <property type="evidence" value="ECO:0007669"/>
    <property type="project" value="UniProtKB-UniRule"/>
</dbReference>
<keyword evidence="1 6" id="KW-0808">Transferase</keyword>
<dbReference type="InterPro" id="IPR032264">
    <property type="entry name" value="MenD_middle"/>
</dbReference>
<accession>A0A4D7JZ38</accession>
<comment type="function">
    <text evidence="6">Catalyzes the thiamine diphosphate-dependent decarboxylation of 2-oxoglutarate and the subsequent addition of the resulting succinic semialdehyde-thiamine pyrophosphate anion to isochorismate to yield 2-succinyl-5-enolpyruvyl-6-hydroxy-3-cyclohexene-1-carboxylate (SEPHCHC).</text>
</comment>
<comment type="catalytic activity">
    <reaction evidence="6">
        <text>isochorismate + 2-oxoglutarate + H(+) = 5-enolpyruvoyl-6-hydroxy-2-succinyl-cyclohex-3-ene-1-carboxylate + CO2</text>
        <dbReference type="Rhea" id="RHEA:25593"/>
        <dbReference type="ChEBI" id="CHEBI:15378"/>
        <dbReference type="ChEBI" id="CHEBI:16526"/>
        <dbReference type="ChEBI" id="CHEBI:16810"/>
        <dbReference type="ChEBI" id="CHEBI:29780"/>
        <dbReference type="ChEBI" id="CHEBI:58818"/>
        <dbReference type="EC" id="2.2.1.9"/>
    </reaction>
</comment>
<comment type="pathway">
    <text evidence="6">Quinol/quinone metabolism; 1,4-dihydroxy-2-naphthoate biosynthesis; 1,4-dihydroxy-2-naphthoate from chorismate: step 2/7.</text>
</comment>